<dbReference type="SUPFAM" id="SSF53383">
    <property type="entry name" value="PLP-dependent transferases"/>
    <property type="match status" value="1"/>
</dbReference>
<dbReference type="RefSeq" id="WP_304378474.1">
    <property type="nucleotide sequence ID" value="NZ_JAUOZU010000018.1"/>
</dbReference>
<dbReference type="InterPro" id="IPR004839">
    <property type="entry name" value="Aminotransferase_I/II_large"/>
</dbReference>
<evidence type="ECO:0000256" key="5">
    <source>
        <dbReference type="ARBA" id="ARBA00022679"/>
    </source>
</evidence>
<proteinExistence type="inferred from homology"/>
<evidence type="ECO:0000256" key="4">
    <source>
        <dbReference type="ARBA" id="ARBA00022576"/>
    </source>
</evidence>
<dbReference type="PANTHER" id="PTHR46383">
    <property type="entry name" value="ASPARTATE AMINOTRANSFERASE"/>
    <property type="match status" value="1"/>
</dbReference>
<keyword evidence="6" id="KW-0663">Pyridoxal phosphate</keyword>
<dbReference type="InterPro" id="IPR015424">
    <property type="entry name" value="PyrdxlP-dep_Trfase"/>
</dbReference>
<keyword evidence="5" id="KW-0808">Transferase</keyword>
<comment type="similarity">
    <text evidence="2">Belongs to the class-I pyridoxal-phosphate-dependent aminotransferase family.</text>
</comment>
<reference evidence="9" key="1">
    <citation type="journal article" date="2015" name="Int. J. Syst. Evol. Microbiol.">
        <title>Rhizobium alvei sp. nov., isolated from a freshwater river.</title>
        <authorList>
            <person name="Sheu S.Y."/>
            <person name="Huang H.W."/>
            <person name="Young C.C."/>
            <person name="Chen W.M."/>
        </authorList>
    </citation>
    <scope>NUCLEOTIDE SEQUENCE</scope>
    <source>
        <strain evidence="9">TNR-22</strain>
    </source>
</reference>
<evidence type="ECO:0000256" key="2">
    <source>
        <dbReference type="ARBA" id="ARBA00007441"/>
    </source>
</evidence>
<dbReference type="GO" id="GO:0008483">
    <property type="term" value="F:transaminase activity"/>
    <property type="evidence" value="ECO:0007669"/>
    <property type="project" value="UniProtKB-KW"/>
</dbReference>
<gene>
    <name evidence="9" type="ORF">Q4481_21530</name>
</gene>
<evidence type="ECO:0000313" key="10">
    <source>
        <dbReference type="Proteomes" id="UP001174932"/>
    </source>
</evidence>
<comment type="cofactor">
    <cofactor evidence="1">
        <name>pyridoxal 5'-phosphate</name>
        <dbReference type="ChEBI" id="CHEBI:597326"/>
    </cofactor>
</comment>
<comment type="caution">
    <text evidence="9">The sequence shown here is derived from an EMBL/GenBank/DDBJ whole genome shotgun (WGS) entry which is preliminary data.</text>
</comment>
<comment type="catalytic activity">
    <reaction evidence="7">
        <text>L-aspartate + 2-oxoglutarate = oxaloacetate + L-glutamate</text>
        <dbReference type="Rhea" id="RHEA:21824"/>
        <dbReference type="ChEBI" id="CHEBI:16452"/>
        <dbReference type="ChEBI" id="CHEBI:16810"/>
        <dbReference type="ChEBI" id="CHEBI:29985"/>
        <dbReference type="ChEBI" id="CHEBI:29991"/>
        <dbReference type="EC" id="2.6.1.1"/>
    </reaction>
</comment>
<dbReference type="Gene3D" id="3.40.640.10">
    <property type="entry name" value="Type I PLP-dependent aspartate aminotransferase-like (Major domain)"/>
    <property type="match status" value="1"/>
</dbReference>
<dbReference type="PANTHER" id="PTHR46383:SF1">
    <property type="entry name" value="ASPARTATE AMINOTRANSFERASE"/>
    <property type="match status" value="1"/>
</dbReference>
<dbReference type="InterPro" id="IPR050596">
    <property type="entry name" value="AspAT/PAT-like"/>
</dbReference>
<evidence type="ECO:0000256" key="3">
    <source>
        <dbReference type="ARBA" id="ARBA00012753"/>
    </source>
</evidence>
<dbReference type="Pfam" id="PF00155">
    <property type="entry name" value="Aminotran_1_2"/>
    <property type="match status" value="1"/>
</dbReference>
<feature type="domain" description="Aminotransferase class I/classII large" evidence="8">
    <location>
        <begin position="34"/>
        <end position="381"/>
    </location>
</feature>
<name>A0ABT8YSQ9_9HYPH</name>
<organism evidence="9 10">
    <name type="scientific">Rhizobium alvei</name>
    <dbReference type="NCBI Taxonomy" id="1132659"/>
    <lineage>
        <taxon>Bacteria</taxon>
        <taxon>Pseudomonadati</taxon>
        <taxon>Pseudomonadota</taxon>
        <taxon>Alphaproteobacteria</taxon>
        <taxon>Hyphomicrobiales</taxon>
        <taxon>Rhizobiaceae</taxon>
        <taxon>Rhizobium/Agrobacterium group</taxon>
        <taxon>Rhizobium</taxon>
    </lineage>
</organism>
<accession>A0ABT8YSQ9</accession>
<dbReference type="CDD" id="cd00609">
    <property type="entry name" value="AAT_like"/>
    <property type="match status" value="1"/>
</dbReference>
<dbReference type="NCBIfam" id="NF005732">
    <property type="entry name" value="PRK07550.1"/>
    <property type="match status" value="1"/>
</dbReference>
<protein>
    <recommendedName>
        <fullName evidence="3">aspartate transaminase</fullName>
        <ecNumber evidence="3">2.6.1.1</ecNumber>
    </recommendedName>
</protein>
<evidence type="ECO:0000256" key="1">
    <source>
        <dbReference type="ARBA" id="ARBA00001933"/>
    </source>
</evidence>
<keyword evidence="10" id="KW-1185">Reference proteome</keyword>
<evidence type="ECO:0000313" key="9">
    <source>
        <dbReference type="EMBL" id="MDO6966545.1"/>
    </source>
</evidence>
<keyword evidence="4 9" id="KW-0032">Aminotransferase</keyword>
<evidence type="ECO:0000256" key="7">
    <source>
        <dbReference type="ARBA" id="ARBA00049185"/>
    </source>
</evidence>
<dbReference type="EMBL" id="JAUOZU010000018">
    <property type="protein sequence ID" value="MDO6966545.1"/>
    <property type="molecule type" value="Genomic_DNA"/>
</dbReference>
<reference evidence="9" key="2">
    <citation type="submission" date="2023-07" db="EMBL/GenBank/DDBJ databases">
        <authorList>
            <person name="Shen H."/>
        </authorList>
    </citation>
    <scope>NUCLEOTIDE SEQUENCE</scope>
    <source>
        <strain evidence="9">TNR-22</strain>
    </source>
</reference>
<dbReference type="Proteomes" id="UP001174932">
    <property type="component" value="Unassembled WGS sequence"/>
</dbReference>
<dbReference type="InterPro" id="IPR015421">
    <property type="entry name" value="PyrdxlP-dep_Trfase_major"/>
</dbReference>
<sequence length="387" mass="41889">MAEFNPLVFPLSPPPIPSVLAWSRAYDGSRGERINLSQAVPGYPTHPDMLKWLGEMAAKQDFTNYGEIEGEPELRQAYASHVAGLYGATMSPTNIHITSGANQAFMCLIMAVAKAGEAVALPLPFYFNHDTTLAMLGIRTVPIACDAGFLPDVSSVKAAVKSGIRALVLVTPNNPTGAAYPPALLDEIYEICRAGNVWLILDETYRDFLPSGSGAPHRLIGRPDWEKTLALTYSFSKSYCIPGHRLGAITAGAEMIDQVAKVMDNLQICAPRAAQAAVAKAITALADWRKANNDEISRRVAAMKDVMTRLPAWEISAIGAYFAYVRHPFPGVKSETVAEKLARDYGVICLPGAYFGEGQENHLRFAFANADAATILKLEERLGGFSI</sequence>
<evidence type="ECO:0000259" key="8">
    <source>
        <dbReference type="Pfam" id="PF00155"/>
    </source>
</evidence>
<dbReference type="EC" id="2.6.1.1" evidence="3"/>
<evidence type="ECO:0000256" key="6">
    <source>
        <dbReference type="ARBA" id="ARBA00022898"/>
    </source>
</evidence>